<keyword evidence="2 5" id="KW-0547">Nucleotide-binding</keyword>
<evidence type="ECO:0000313" key="7">
    <source>
        <dbReference type="EMBL" id="NDY94087.1"/>
    </source>
</evidence>
<keyword evidence="8" id="KW-1185">Reference proteome</keyword>
<evidence type="ECO:0000256" key="4">
    <source>
        <dbReference type="ARBA" id="ARBA00022840"/>
    </source>
</evidence>
<dbReference type="GO" id="GO:0005524">
    <property type="term" value="F:ATP binding"/>
    <property type="evidence" value="ECO:0007669"/>
    <property type="project" value="UniProtKB-UniRule"/>
</dbReference>
<feature type="binding site" evidence="5">
    <location>
        <position position="67"/>
    </location>
    <ligand>
        <name>ATP</name>
        <dbReference type="ChEBI" id="CHEBI:30616"/>
    </ligand>
</feature>
<feature type="domain" description="Protein kinase" evidence="6">
    <location>
        <begin position="36"/>
        <end position="318"/>
    </location>
</feature>
<dbReference type="SUPFAM" id="SSF48452">
    <property type="entry name" value="TPR-like"/>
    <property type="match status" value="1"/>
</dbReference>
<evidence type="ECO:0000256" key="5">
    <source>
        <dbReference type="PROSITE-ProRule" id="PRU10141"/>
    </source>
</evidence>
<dbReference type="Gene3D" id="1.10.510.10">
    <property type="entry name" value="Transferase(Phosphotransferase) domain 1"/>
    <property type="match status" value="1"/>
</dbReference>
<comment type="caution">
    <text evidence="7">The sequence shown here is derived from an EMBL/GenBank/DDBJ whole genome shotgun (WGS) entry which is preliminary data.</text>
</comment>
<dbReference type="RefSeq" id="WP_163460101.1">
    <property type="nucleotide sequence ID" value="NZ_JAAGOH010000076.1"/>
</dbReference>
<dbReference type="Pfam" id="PF00069">
    <property type="entry name" value="Pkinase"/>
    <property type="match status" value="1"/>
</dbReference>
<dbReference type="SMART" id="SM00220">
    <property type="entry name" value="S_TKc"/>
    <property type="match status" value="1"/>
</dbReference>
<evidence type="ECO:0000256" key="1">
    <source>
        <dbReference type="ARBA" id="ARBA00022679"/>
    </source>
</evidence>
<dbReference type="SUPFAM" id="SSF56112">
    <property type="entry name" value="Protein kinase-like (PK-like)"/>
    <property type="match status" value="1"/>
</dbReference>
<evidence type="ECO:0000256" key="3">
    <source>
        <dbReference type="ARBA" id="ARBA00022777"/>
    </source>
</evidence>
<keyword evidence="3 7" id="KW-0418">Kinase</keyword>
<dbReference type="EMBL" id="JAAGOH010000076">
    <property type="protein sequence ID" value="NDY94087.1"/>
    <property type="molecule type" value="Genomic_DNA"/>
</dbReference>
<dbReference type="AlphaFoldDB" id="A0A7C9TP51"/>
<dbReference type="PROSITE" id="PS00107">
    <property type="entry name" value="PROTEIN_KINASE_ATP"/>
    <property type="match status" value="1"/>
</dbReference>
<dbReference type="Gene3D" id="3.30.200.20">
    <property type="entry name" value="Phosphorylase Kinase, domain 1"/>
    <property type="match status" value="1"/>
</dbReference>
<organism evidence="7 8">
    <name type="scientific">Ideonella livida</name>
    <dbReference type="NCBI Taxonomy" id="2707176"/>
    <lineage>
        <taxon>Bacteria</taxon>
        <taxon>Pseudomonadati</taxon>
        <taxon>Pseudomonadota</taxon>
        <taxon>Betaproteobacteria</taxon>
        <taxon>Burkholderiales</taxon>
        <taxon>Sphaerotilaceae</taxon>
        <taxon>Ideonella</taxon>
    </lineage>
</organism>
<dbReference type="CDD" id="cd14014">
    <property type="entry name" value="STKc_PknB_like"/>
    <property type="match status" value="1"/>
</dbReference>
<evidence type="ECO:0000313" key="8">
    <source>
        <dbReference type="Proteomes" id="UP000484255"/>
    </source>
</evidence>
<name>A0A7C9TP51_9BURK</name>
<reference evidence="7 8" key="1">
    <citation type="submission" date="2020-02" db="EMBL/GenBank/DDBJ databases">
        <title>Ideonella bacterium strain TBM-1.</title>
        <authorList>
            <person name="Chen W.-M."/>
        </authorList>
    </citation>
    <scope>NUCLEOTIDE SEQUENCE [LARGE SCALE GENOMIC DNA]</scope>
    <source>
        <strain evidence="7 8">TBM-1</strain>
    </source>
</reference>
<dbReference type="InterPro" id="IPR011990">
    <property type="entry name" value="TPR-like_helical_dom_sf"/>
</dbReference>
<dbReference type="InterPro" id="IPR000719">
    <property type="entry name" value="Prot_kinase_dom"/>
</dbReference>
<proteinExistence type="predicted"/>
<dbReference type="PANTHER" id="PTHR43289:SF34">
    <property type="entry name" value="SERINE_THREONINE-PROTEIN KINASE YBDM-RELATED"/>
    <property type="match status" value="1"/>
</dbReference>
<evidence type="ECO:0000259" key="6">
    <source>
        <dbReference type="PROSITE" id="PS50011"/>
    </source>
</evidence>
<dbReference type="PROSITE" id="PS00108">
    <property type="entry name" value="PROTEIN_KINASE_ST"/>
    <property type="match status" value="1"/>
</dbReference>
<dbReference type="PANTHER" id="PTHR43289">
    <property type="entry name" value="MITOGEN-ACTIVATED PROTEIN KINASE KINASE KINASE 20-RELATED"/>
    <property type="match status" value="1"/>
</dbReference>
<evidence type="ECO:0000256" key="2">
    <source>
        <dbReference type="ARBA" id="ARBA00022741"/>
    </source>
</evidence>
<dbReference type="Proteomes" id="UP000484255">
    <property type="component" value="Unassembled WGS sequence"/>
</dbReference>
<gene>
    <name evidence="7" type="ORF">G3A44_23120</name>
</gene>
<feature type="non-terminal residue" evidence="7">
    <location>
        <position position="802"/>
    </location>
</feature>
<accession>A0A7C9TP51</accession>
<dbReference type="InterPro" id="IPR011009">
    <property type="entry name" value="Kinase-like_dom_sf"/>
</dbReference>
<keyword evidence="7" id="KW-0723">Serine/threonine-protein kinase</keyword>
<dbReference type="InterPro" id="IPR017441">
    <property type="entry name" value="Protein_kinase_ATP_BS"/>
</dbReference>
<dbReference type="InterPro" id="IPR008271">
    <property type="entry name" value="Ser/Thr_kinase_AS"/>
</dbReference>
<sequence>GFLAGPAVLPPGAAAAPGAEPATASRLQPGLRLGPWALVGPLGAGGMAEVWTVARADGAWEGEAAVKLLKPALASGLVLSRFAQEQQALARLSHPHIARLLDAGHTPWGQPFFVMEKVRGQPLDQVCRELPLERRLELFLQLADAVAYAHRNLLVHRDLKPSNVMVDEQGQVKLLDFGIAKALDPLEPAQAQDGALTHTGARPFTPLYASPEQVRGEPVSTATDLYSLGVLLYVLLTGLRPYGRHATTPLQAARSVLEEEPTRPSALSPAEVADPHWLQHRRRLRGDLDNILLKALEKAPDRRYATVEAMARDVRAFLAHEPVSAHAPSWSYRAGKFIARNRAASLASAVAALALVVGSVVSVWQAREAQAQRDEARRHFTQVRQLARQLVFKYHDQIEHLPGATAAREALLQDAVTFLDGLQEAAATDPALARELAETYYRISRLQGGNGTIHTGQYTAARRNIERAVQTSLLYLQAPGVTVADMAVALNMRTTLVEVLQREGRLHSAQSVLEQARPLLERLLARAPRDTWSLSSAVSFHLVAARLAGTQHDVAHQGDWLQACGHAQQAWEAALATERADPVNVYLPDTQAFALRERGQCRLMQDDPAGAQALFEQELRLRAFMVDKFPQDADFQYQQAVALALLARSLLAQARPEAALAPQGQALDRLERARARDVGNQAATGLRQRLLLQTAELQLAAGQHDAAARAMARWWEGAALPAVPPQQLPFAQRLSRASGLVLAARVALAAPGPVARLAPVEGWMQEAQRLLAVEEGAAGHATQRAWLALAQAAQAQARRRLG</sequence>
<keyword evidence="4 5" id="KW-0067">ATP-binding</keyword>
<protein>
    <submittedName>
        <fullName evidence="7">Serine/threonine protein kinase</fullName>
    </submittedName>
</protein>
<feature type="non-terminal residue" evidence="7">
    <location>
        <position position="1"/>
    </location>
</feature>
<dbReference type="PROSITE" id="PS50011">
    <property type="entry name" value="PROTEIN_KINASE_DOM"/>
    <property type="match status" value="1"/>
</dbReference>
<keyword evidence="1" id="KW-0808">Transferase</keyword>
<dbReference type="GO" id="GO:0004674">
    <property type="term" value="F:protein serine/threonine kinase activity"/>
    <property type="evidence" value="ECO:0007669"/>
    <property type="project" value="UniProtKB-KW"/>
</dbReference>